<sequence length="154" mass="17269">MSPWVATVDWPGAPLFDQMAAAFPDALVLLSTRDSEAWFKSCNDTIFQLLKAGQSKGRAESLTKLMATELKQWLTTDLSDKNKVITAYEVHNQRVRESVEPGRLIEWSPEDGWLPICSKLNIAVPEIDFPHLNATQDFQATMSAAMKGRVQRGF</sequence>
<dbReference type="Gene3D" id="3.40.50.300">
    <property type="entry name" value="P-loop containing nucleotide triphosphate hydrolases"/>
    <property type="match status" value="1"/>
</dbReference>
<proteinExistence type="predicted"/>
<protein>
    <submittedName>
        <fullName evidence="1">Uncharacterized protein</fullName>
    </submittedName>
</protein>
<evidence type="ECO:0000313" key="1">
    <source>
        <dbReference type="EMBL" id="SVD00886.1"/>
    </source>
</evidence>
<dbReference type="InterPro" id="IPR040632">
    <property type="entry name" value="Sulfotransfer_4"/>
</dbReference>
<dbReference type="Pfam" id="PF17784">
    <property type="entry name" value="Sulfotransfer_4"/>
    <property type="match status" value="1"/>
</dbReference>
<reference evidence="1" key="1">
    <citation type="submission" date="2018-05" db="EMBL/GenBank/DDBJ databases">
        <authorList>
            <person name="Lanie J.A."/>
            <person name="Ng W.-L."/>
            <person name="Kazmierczak K.M."/>
            <person name="Andrzejewski T.M."/>
            <person name="Davidsen T.M."/>
            <person name="Wayne K.J."/>
            <person name="Tettelin H."/>
            <person name="Glass J.I."/>
            <person name="Rusch D."/>
            <person name="Podicherti R."/>
            <person name="Tsui H.-C.T."/>
            <person name="Winkler M.E."/>
        </authorList>
    </citation>
    <scope>NUCLEOTIDE SEQUENCE</scope>
</reference>
<organism evidence="1">
    <name type="scientific">marine metagenome</name>
    <dbReference type="NCBI Taxonomy" id="408172"/>
    <lineage>
        <taxon>unclassified sequences</taxon>
        <taxon>metagenomes</taxon>
        <taxon>ecological metagenomes</taxon>
    </lineage>
</organism>
<dbReference type="EMBL" id="UINC01124023">
    <property type="protein sequence ID" value="SVD00886.1"/>
    <property type="molecule type" value="Genomic_DNA"/>
</dbReference>
<accession>A0A382RTA8</accession>
<dbReference type="PANTHER" id="PTHR36978">
    <property type="entry name" value="P-LOOP CONTAINING NUCLEOTIDE TRIPHOSPHATE HYDROLASE"/>
    <property type="match status" value="1"/>
</dbReference>
<gene>
    <name evidence="1" type="ORF">METZ01_LOCUS353740</name>
</gene>
<dbReference type="SUPFAM" id="SSF52540">
    <property type="entry name" value="P-loop containing nucleoside triphosphate hydrolases"/>
    <property type="match status" value="1"/>
</dbReference>
<dbReference type="PANTHER" id="PTHR36978:SF4">
    <property type="entry name" value="P-LOOP CONTAINING NUCLEOSIDE TRIPHOSPHATE HYDROLASE PROTEIN"/>
    <property type="match status" value="1"/>
</dbReference>
<dbReference type="InterPro" id="IPR027417">
    <property type="entry name" value="P-loop_NTPase"/>
</dbReference>
<name>A0A382RTA8_9ZZZZ</name>
<dbReference type="AlphaFoldDB" id="A0A382RTA8"/>